<dbReference type="PANTHER" id="PTHR12166">
    <property type="entry name" value="CALCIUM-DEPENDENT SECRETION ACTIVATOR"/>
    <property type="match status" value="1"/>
</dbReference>
<dbReference type="EMBL" id="JBBCAQ010000002">
    <property type="protein sequence ID" value="KAK7605434.1"/>
    <property type="molecule type" value="Genomic_DNA"/>
</dbReference>
<dbReference type="PROSITE" id="PS50003">
    <property type="entry name" value="PH_DOMAIN"/>
    <property type="match status" value="1"/>
</dbReference>
<dbReference type="InterPro" id="IPR033227">
    <property type="entry name" value="CAPS"/>
</dbReference>
<proteinExistence type="predicted"/>
<evidence type="ECO:0000256" key="2">
    <source>
        <dbReference type="ARBA" id="ARBA00022723"/>
    </source>
</evidence>
<name>A0AAN9YBH3_9HEMI</name>
<evidence type="ECO:0008006" key="9">
    <source>
        <dbReference type="Google" id="ProtNLM"/>
    </source>
</evidence>
<dbReference type="AlphaFoldDB" id="A0AAN9YBH3"/>
<keyword evidence="8" id="KW-1185">Reference proteome</keyword>
<feature type="domain" description="C2" evidence="6">
    <location>
        <begin position="1"/>
        <end position="108"/>
    </location>
</feature>
<feature type="region of interest" description="Disordered" evidence="4">
    <location>
        <begin position="242"/>
        <end position="279"/>
    </location>
</feature>
<dbReference type="Pfam" id="PF00169">
    <property type="entry name" value="PH"/>
    <property type="match status" value="1"/>
</dbReference>
<reference evidence="7 8" key="1">
    <citation type="submission" date="2024-03" db="EMBL/GenBank/DDBJ databases">
        <title>Adaptation during the transition from Ophiocordyceps entomopathogen to insect associate is accompanied by gene loss and intensified selection.</title>
        <authorList>
            <person name="Ward C.M."/>
            <person name="Onetto C.A."/>
            <person name="Borneman A.R."/>
        </authorList>
    </citation>
    <scope>NUCLEOTIDE SEQUENCE [LARGE SCALE GENOMIC DNA]</scope>
    <source>
        <strain evidence="7">AWRI1</strain>
        <tissue evidence="7">Single Adult Female</tissue>
    </source>
</reference>
<sequence length="279" mass="31022">MDDVALSFQLEVVVVGVEGLKSVTANKIIYCTIEVEGEGKLQSEHMEASKAVWNTQGDFTLAHPLPVVKLKLYAENAGMLALEDKELGKLTLHPNPHSPQVAELHQMVVAKNSPDQNLKMKVICRMESPPNMKHCGYLYALGKVAWKKWKKRYHVLYEVADKLYALCSFKEKKEKKLENNESILLDGYFVDYIEPNKAQLMVGTQIKGGSHFFSATKEGDTVLFATEDEKECRSWVAALYKSTGQSHKPAPSSTSKSDNNVNSTPNKSGNNTGSTAVKR</sequence>
<evidence type="ECO:0000259" key="6">
    <source>
        <dbReference type="PROSITE" id="PS50004"/>
    </source>
</evidence>
<dbReference type="PROSITE" id="PS50004">
    <property type="entry name" value="C2"/>
    <property type="match status" value="1"/>
</dbReference>
<evidence type="ECO:0000259" key="5">
    <source>
        <dbReference type="PROSITE" id="PS50003"/>
    </source>
</evidence>
<organism evidence="7 8">
    <name type="scientific">Parthenolecanium corni</name>
    <dbReference type="NCBI Taxonomy" id="536013"/>
    <lineage>
        <taxon>Eukaryota</taxon>
        <taxon>Metazoa</taxon>
        <taxon>Ecdysozoa</taxon>
        <taxon>Arthropoda</taxon>
        <taxon>Hexapoda</taxon>
        <taxon>Insecta</taxon>
        <taxon>Pterygota</taxon>
        <taxon>Neoptera</taxon>
        <taxon>Paraneoptera</taxon>
        <taxon>Hemiptera</taxon>
        <taxon>Sternorrhyncha</taxon>
        <taxon>Coccoidea</taxon>
        <taxon>Coccidae</taxon>
        <taxon>Parthenolecanium</taxon>
    </lineage>
</organism>
<dbReference type="Proteomes" id="UP001367676">
    <property type="component" value="Unassembled WGS sequence"/>
</dbReference>
<dbReference type="GO" id="GO:0016079">
    <property type="term" value="P:synaptic vesicle exocytosis"/>
    <property type="evidence" value="ECO:0007669"/>
    <property type="project" value="InterPro"/>
</dbReference>
<evidence type="ECO:0000256" key="4">
    <source>
        <dbReference type="SAM" id="MobiDB-lite"/>
    </source>
</evidence>
<dbReference type="Gene3D" id="2.30.29.30">
    <property type="entry name" value="Pleckstrin-homology domain (PH domain)/Phosphotyrosine-binding domain (PTB)"/>
    <property type="match status" value="1"/>
</dbReference>
<accession>A0AAN9YBH3</accession>
<comment type="caution">
    <text evidence="7">The sequence shown here is derived from an EMBL/GenBank/DDBJ whole genome shotgun (WGS) entry which is preliminary data.</text>
</comment>
<dbReference type="InterPro" id="IPR001849">
    <property type="entry name" value="PH_domain"/>
</dbReference>
<dbReference type="Pfam" id="PF25341">
    <property type="entry name" value="C2_CAPS"/>
    <property type="match status" value="1"/>
</dbReference>
<dbReference type="InterPro" id="IPR000008">
    <property type="entry name" value="C2_dom"/>
</dbReference>
<keyword evidence="2" id="KW-0479">Metal-binding</keyword>
<protein>
    <recommendedName>
        <fullName evidence="9">PH domain-containing protein</fullName>
    </recommendedName>
</protein>
<dbReference type="SMART" id="SM00233">
    <property type="entry name" value="PH"/>
    <property type="match status" value="1"/>
</dbReference>
<dbReference type="PANTHER" id="PTHR12166:SF8">
    <property type="entry name" value="CALCIUM-DEPENDENT SECRETION ACTIVATOR"/>
    <property type="match status" value="1"/>
</dbReference>
<evidence type="ECO:0000256" key="3">
    <source>
        <dbReference type="ARBA" id="ARBA00022837"/>
    </source>
</evidence>
<dbReference type="GO" id="GO:0046872">
    <property type="term" value="F:metal ion binding"/>
    <property type="evidence" value="ECO:0007669"/>
    <property type="project" value="UniProtKB-KW"/>
</dbReference>
<dbReference type="GO" id="GO:1990504">
    <property type="term" value="P:dense core granule exocytosis"/>
    <property type="evidence" value="ECO:0007669"/>
    <property type="project" value="InterPro"/>
</dbReference>
<keyword evidence="3" id="KW-0106">Calcium</keyword>
<evidence type="ECO:0000313" key="8">
    <source>
        <dbReference type="Proteomes" id="UP001367676"/>
    </source>
</evidence>
<keyword evidence="1" id="KW-0268">Exocytosis</keyword>
<evidence type="ECO:0000256" key="1">
    <source>
        <dbReference type="ARBA" id="ARBA00022483"/>
    </source>
</evidence>
<feature type="domain" description="PH" evidence="5">
    <location>
        <begin position="131"/>
        <end position="244"/>
    </location>
</feature>
<evidence type="ECO:0000313" key="7">
    <source>
        <dbReference type="EMBL" id="KAK7605434.1"/>
    </source>
</evidence>
<dbReference type="SUPFAM" id="SSF50729">
    <property type="entry name" value="PH domain-like"/>
    <property type="match status" value="1"/>
</dbReference>
<dbReference type="InterPro" id="IPR011993">
    <property type="entry name" value="PH-like_dom_sf"/>
</dbReference>
<dbReference type="GO" id="GO:0098793">
    <property type="term" value="C:presynapse"/>
    <property type="evidence" value="ECO:0007669"/>
    <property type="project" value="GOC"/>
</dbReference>
<gene>
    <name evidence="7" type="ORF">V9T40_007292</name>
</gene>
<dbReference type="InterPro" id="IPR057457">
    <property type="entry name" value="CAPS_C2"/>
</dbReference>